<name>A0AAV0YXT9_VICFA</name>
<evidence type="ECO:0000313" key="3">
    <source>
        <dbReference type="Proteomes" id="UP001157006"/>
    </source>
</evidence>
<feature type="compositionally biased region" description="Low complexity" evidence="1">
    <location>
        <begin position="193"/>
        <end position="205"/>
    </location>
</feature>
<proteinExistence type="predicted"/>
<keyword evidence="3" id="KW-1185">Reference proteome</keyword>
<dbReference type="Proteomes" id="UP001157006">
    <property type="component" value="Chromosome 1L"/>
</dbReference>
<protein>
    <submittedName>
        <fullName evidence="2">Uncharacterized protein</fullName>
    </submittedName>
</protein>
<dbReference type="AlphaFoldDB" id="A0AAV0YXT9"/>
<feature type="compositionally biased region" description="Basic residues" evidence="1">
    <location>
        <begin position="127"/>
        <end position="136"/>
    </location>
</feature>
<dbReference type="EMBL" id="OX451736">
    <property type="protein sequence ID" value="CAI8589543.1"/>
    <property type="molecule type" value="Genomic_DNA"/>
</dbReference>
<feature type="region of interest" description="Disordered" evidence="1">
    <location>
        <begin position="193"/>
        <end position="220"/>
    </location>
</feature>
<feature type="region of interest" description="Disordered" evidence="1">
    <location>
        <begin position="126"/>
        <end position="164"/>
    </location>
</feature>
<accession>A0AAV0YXT9</accession>
<evidence type="ECO:0000256" key="1">
    <source>
        <dbReference type="SAM" id="MobiDB-lite"/>
    </source>
</evidence>
<gene>
    <name evidence="2" type="ORF">VFH_I397640</name>
</gene>
<sequence length="265" mass="29576">MRDSVIGTRKVKSGKCKKNYISMGRLISDILIENGLIEHLTNQNKMEGIEADIGKPFNGNNFKILNIVERSWEIIKPSIPEDLQNIKTLRISVFGYPSFTDFDSPTTLTTYIKGIKAECTDNSKIKNNGKKSYTLKRKSDSIQKKKKKTNSKKQKNLEKGDSADINVSASQASKSFEVSYVTSPIPMSPLQTSTTITASSIPPSSMDISTSTEKSKLITPAPQQTRINPEITITTSFTNFSFTIFPPKIRLYKNSTDNHHISTNL</sequence>
<evidence type="ECO:0000313" key="2">
    <source>
        <dbReference type="EMBL" id="CAI8589543.1"/>
    </source>
</evidence>
<feature type="compositionally biased region" description="Basic residues" evidence="1">
    <location>
        <begin position="144"/>
        <end position="154"/>
    </location>
</feature>
<reference evidence="2 3" key="1">
    <citation type="submission" date="2023-01" db="EMBL/GenBank/DDBJ databases">
        <authorList>
            <person name="Kreplak J."/>
        </authorList>
    </citation>
    <scope>NUCLEOTIDE SEQUENCE [LARGE SCALE GENOMIC DNA]</scope>
</reference>
<organism evidence="2 3">
    <name type="scientific">Vicia faba</name>
    <name type="common">Broad bean</name>
    <name type="synonym">Faba vulgaris</name>
    <dbReference type="NCBI Taxonomy" id="3906"/>
    <lineage>
        <taxon>Eukaryota</taxon>
        <taxon>Viridiplantae</taxon>
        <taxon>Streptophyta</taxon>
        <taxon>Embryophyta</taxon>
        <taxon>Tracheophyta</taxon>
        <taxon>Spermatophyta</taxon>
        <taxon>Magnoliopsida</taxon>
        <taxon>eudicotyledons</taxon>
        <taxon>Gunneridae</taxon>
        <taxon>Pentapetalae</taxon>
        <taxon>rosids</taxon>
        <taxon>fabids</taxon>
        <taxon>Fabales</taxon>
        <taxon>Fabaceae</taxon>
        <taxon>Papilionoideae</taxon>
        <taxon>50 kb inversion clade</taxon>
        <taxon>NPAAA clade</taxon>
        <taxon>Hologalegina</taxon>
        <taxon>IRL clade</taxon>
        <taxon>Fabeae</taxon>
        <taxon>Vicia</taxon>
    </lineage>
</organism>